<evidence type="ECO:0000313" key="7">
    <source>
        <dbReference type="Proteomes" id="UP001321018"/>
    </source>
</evidence>
<comment type="caution">
    <text evidence="4">The sequence shown here is derived from an EMBL/GenBank/DDBJ whole genome shotgun (WGS) entry which is preliminary data.</text>
</comment>
<name>A0AAP3E2X3_9EURY</name>
<reference evidence="4 6" key="1">
    <citation type="submission" date="2022-09" db="EMBL/GenBank/DDBJ databases">
        <title>Enrichment on poylsaccharides allowed isolation of novel metabolic and taxonomic groups of Haloarchaea.</title>
        <authorList>
            <person name="Sorokin D.Y."/>
            <person name="Elcheninov A.G."/>
            <person name="Khizhniak T.V."/>
            <person name="Kolganova T.V."/>
            <person name="Kublanov I.V."/>
        </authorList>
    </citation>
    <scope>NUCLEOTIDE SEQUENCE</scope>
    <source>
        <strain evidence="5 6">AArc-m2/3/4</strain>
        <strain evidence="4">AArc-xg1-1</strain>
    </source>
</reference>
<evidence type="ECO:0000313" key="5">
    <source>
        <dbReference type="EMBL" id="MCU4972283.1"/>
    </source>
</evidence>
<protein>
    <submittedName>
        <fullName evidence="4">Gfo/Idh/MocA family oxidoreductase</fullName>
    </submittedName>
</protein>
<dbReference type="Proteomes" id="UP001321018">
    <property type="component" value="Unassembled WGS sequence"/>
</dbReference>
<dbReference type="InterPro" id="IPR036291">
    <property type="entry name" value="NAD(P)-bd_dom_sf"/>
</dbReference>
<dbReference type="Pfam" id="PF22725">
    <property type="entry name" value="GFO_IDH_MocA_C3"/>
    <property type="match status" value="1"/>
</dbReference>
<gene>
    <name evidence="5" type="ORF">OB955_05980</name>
    <name evidence="4" type="ORF">OB960_17175</name>
</gene>
<dbReference type="Gene3D" id="3.40.50.720">
    <property type="entry name" value="NAD(P)-binding Rossmann-like Domain"/>
    <property type="match status" value="1"/>
</dbReference>
<dbReference type="Pfam" id="PF01408">
    <property type="entry name" value="GFO_IDH_MocA"/>
    <property type="match status" value="1"/>
</dbReference>
<organism evidence="4 7">
    <name type="scientific">Natronoglomus mannanivorans</name>
    <dbReference type="NCBI Taxonomy" id="2979990"/>
    <lineage>
        <taxon>Archaea</taxon>
        <taxon>Methanobacteriati</taxon>
        <taxon>Methanobacteriota</taxon>
        <taxon>Stenosarchaea group</taxon>
        <taxon>Halobacteria</taxon>
        <taxon>Halobacteriales</taxon>
        <taxon>Natrialbaceae</taxon>
        <taxon>Natronoglomus</taxon>
    </lineage>
</organism>
<dbReference type="SUPFAM" id="SSF51735">
    <property type="entry name" value="NAD(P)-binding Rossmann-fold domains"/>
    <property type="match status" value="1"/>
</dbReference>
<evidence type="ECO:0000313" key="6">
    <source>
        <dbReference type="Proteomes" id="UP001320972"/>
    </source>
</evidence>
<dbReference type="SUPFAM" id="SSF55347">
    <property type="entry name" value="Glyceraldehyde-3-phosphate dehydrogenase-like, C-terminal domain"/>
    <property type="match status" value="1"/>
</dbReference>
<evidence type="ECO:0000313" key="4">
    <source>
        <dbReference type="EMBL" id="MCU4743121.1"/>
    </source>
</evidence>
<dbReference type="InterPro" id="IPR055170">
    <property type="entry name" value="GFO_IDH_MocA-like_dom"/>
</dbReference>
<dbReference type="GO" id="GO:0000166">
    <property type="term" value="F:nucleotide binding"/>
    <property type="evidence" value="ECO:0007669"/>
    <property type="project" value="InterPro"/>
</dbReference>
<sequence length="353" mass="39272">MAYTAAVIGTGQDPDNPSSDGYAMGYDHADGYVEADGVELVACADIVRENAQAFADNYGIDDDNVFEDYNEMVDEVDPDIVSVTVPPAIHASISIDCIRNGVRAVHCEKPMALTWGESRTMAQEAYRHDCLLTFNHQRRFGKPIRMAKQLLDDGEIGELERVEMGGHNLYDYGSHSFDLCNYFNDEVNAEWVLAQIDYREETVYFGAHNENQAIAHWQYENGVRGVAMTGVGQIPTHNRIVGTEGMIDIGPYETDAELRIRRGDGWEDLETDGEGMHDVEYIYRGIQSAVDALETGEPSELSARNALNATEIIFGAWESARRRGRVEFPLEVDDNPLEAMVESGQLTPVSSDE</sequence>
<evidence type="ECO:0000256" key="1">
    <source>
        <dbReference type="SAM" id="MobiDB-lite"/>
    </source>
</evidence>
<dbReference type="EMBL" id="JAOPKB010000002">
    <property type="protein sequence ID" value="MCU4972283.1"/>
    <property type="molecule type" value="Genomic_DNA"/>
</dbReference>
<keyword evidence="6" id="KW-1185">Reference proteome</keyword>
<dbReference type="Gene3D" id="3.30.360.10">
    <property type="entry name" value="Dihydrodipicolinate Reductase, domain 2"/>
    <property type="match status" value="1"/>
</dbReference>
<dbReference type="EMBL" id="JAOPKA010000013">
    <property type="protein sequence ID" value="MCU4743121.1"/>
    <property type="molecule type" value="Genomic_DNA"/>
</dbReference>
<dbReference type="AlphaFoldDB" id="A0AAP3E2X3"/>
<feature type="domain" description="Gfo/Idh/MocA-like oxidoreductase N-terminal" evidence="2">
    <location>
        <begin position="23"/>
        <end position="136"/>
    </location>
</feature>
<dbReference type="Proteomes" id="UP001320972">
    <property type="component" value="Unassembled WGS sequence"/>
</dbReference>
<dbReference type="PANTHER" id="PTHR43249:SF1">
    <property type="entry name" value="D-GLUCOSIDE 3-DEHYDROGENASE"/>
    <property type="match status" value="1"/>
</dbReference>
<accession>A0AAP3E2X3</accession>
<feature type="domain" description="GFO/IDH/MocA-like oxidoreductase" evidence="3">
    <location>
        <begin position="162"/>
        <end position="247"/>
    </location>
</feature>
<dbReference type="InterPro" id="IPR052515">
    <property type="entry name" value="Gfo/Idh/MocA_Oxidoreductase"/>
</dbReference>
<dbReference type="InterPro" id="IPR000683">
    <property type="entry name" value="Gfo/Idh/MocA-like_OxRdtase_N"/>
</dbReference>
<evidence type="ECO:0000259" key="3">
    <source>
        <dbReference type="Pfam" id="PF22725"/>
    </source>
</evidence>
<dbReference type="RefSeq" id="WP_338004939.1">
    <property type="nucleotide sequence ID" value="NZ_JAOPKA010000013.1"/>
</dbReference>
<dbReference type="PANTHER" id="PTHR43249">
    <property type="entry name" value="UDP-N-ACETYL-2-AMINO-2-DEOXY-D-GLUCURONATE OXIDASE"/>
    <property type="match status" value="1"/>
</dbReference>
<proteinExistence type="predicted"/>
<feature type="region of interest" description="Disordered" evidence="1">
    <location>
        <begin position="1"/>
        <end position="20"/>
    </location>
</feature>
<evidence type="ECO:0000259" key="2">
    <source>
        <dbReference type="Pfam" id="PF01408"/>
    </source>
</evidence>